<comment type="catalytic activity">
    <reaction evidence="10 11">
        <text>L-glutamine + H2O = L-glutamate + NH4(+)</text>
        <dbReference type="Rhea" id="RHEA:15889"/>
        <dbReference type="ChEBI" id="CHEBI:15377"/>
        <dbReference type="ChEBI" id="CHEBI:28938"/>
        <dbReference type="ChEBI" id="CHEBI:29985"/>
        <dbReference type="ChEBI" id="CHEBI:58359"/>
        <dbReference type="EC" id="3.5.1.2"/>
    </reaction>
</comment>
<accession>A0A7T4JWD3</accession>
<feature type="domain" description="Glutamine amidotransferase" evidence="13">
    <location>
        <begin position="8"/>
        <end position="206"/>
    </location>
</feature>
<evidence type="ECO:0000256" key="2">
    <source>
        <dbReference type="ARBA" id="ARBA00011152"/>
    </source>
</evidence>
<keyword evidence="6 11" id="KW-0368">Histidine biosynthesis</keyword>
<dbReference type="EMBL" id="CP069534">
    <property type="protein sequence ID" value="QRP71893.1"/>
    <property type="molecule type" value="Genomic_DNA"/>
</dbReference>
<evidence type="ECO:0000256" key="1">
    <source>
        <dbReference type="ARBA" id="ARBA00005091"/>
    </source>
</evidence>
<keyword evidence="11" id="KW-0963">Cytoplasm</keyword>
<organism evidence="14 16">
    <name type="scientific">Corynebacterium glucuronolyticum</name>
    <dbReference type="NCBI Taxonomy" id="39791"/>
    <lineage>
        <taxon>Bacteria</taxon>
        <taxon>Bacillati</taxon>
        <taxon>Actinomycetota</taxon>
        <taxon>Actinomycetes</taxon>
        <taxon>Mycobacteriales</taxon>
        <taxon>Corynebacteriaceae</taxon>
        <taxon>Corynebacterium</taxon>
    </lineage>
</organism>
<keyword evidence="5 11" id="KW-0315">Glutamine amidotransferase</keyword>
<comment type="pathway">
    <text evidence="1 11">Amino-acid biosynthesis; L-histidine biosynthesis; L-histidine from 5-phospho-alpha-D-ribose 1-diphosphate: step 5/9.</text>
</comment>
<proteinExistence type="inferred from homology"/>
<evidence type="ECO:0000259" key="13">
    <source>
        <dbReference type="Pfam" id="PF00117"/>
    </source>
</evidence>
<dbReference type="GeneID" id="92760390"/>
<name>A0A7T4JWD3_9CORY</name>
<evidence type="ECO:0000256" key="10">
    <source>
        <dbReference type="ARBA" id="ARBA00049534"/>
    </source>
</evidence>
<dbReference type="PIRSF" id="PIRSF000495">
    <property type="entry name" value="Amidotransf_hisH"/>
    <property type="match status" value="1"/>
</dbReference>
<dbReference type="GO" id="GO:0016829">
    <property type="term" value="F:lyase activity"/>
    <property type="evidence" value="ECO:0007669"/>
    <property type="project" value="UniProtKB-KW"/>
</dbReference>
<comment type="function">
    <text evidence="8 11">IGPS catalyzes the conversion of PRFAR and glutamine to IGP, AICAR and glutamate. The HisH subunit catalyzes the hydrolysis of glutamine to glutamate and ammonia as part of the synthesis of IGP and AICAR. The resulting ammonia molecule is channeled to the active site of HisF.</text>
</comment>
<dbReference type="InterPro" id="IPR029062">
    <property type="entry name" value="Class_I_gatase-like"/>
</dbReference>
<dbReference type="GO" id="GO:0005737">
    <property type="term" value="C:cytoplasm"/>
    <property type="evidence" value="ECO:0007669"/>
    <property type="project" value="UniProtKB-SubCell"/>
</dbReference>
<dbReference type="Pfam" id="PF00117">
    <property type="entry name" value="GATase"/>
    <property type="match status" value="1"/>
</dbReference>
<dbReference type="GO" id="GO:0000105">
    <property type="term" value="P:L-histidine biosynthetic process"/>
    <property type="evidence" value="ECO:0007669"/>
    <property type="project" value="UniProtKB-UniRule"/>
</dbReference>
<feature type="active site" description="Nucleophile" evidence="11 12">
    <location>
        <position position="81"/>
    </location>
</feature>
<dbReference type="SUPFAM" id="SSF52317">
    <property type="entry name" value="Class I glutamine amidotransferase-like"/>
    <property type="match status" value="1"/>
</dbReference>
<evidence type="ECO:0000256" key="5">
    <source>
        <dbReference type="ARBA" id="ARBA00022962"/>
    </source>
</evidence>
<dbReference type="Gene3D" id="3.40.50.880">
    <property type="match status" value="1"/>
</dbReference>
<keyword evidence="4 11" id="KW-0378">Hydrolase</keyword>
<protein>
    <recommendedName>
        <fullName evidence="11">Imidazole glycerol phosphate synthase subunit HisH</fullName>
        <ecNumber evidence="11">4.3.2.10</ecNumber>
    </recommendedName>
    <alternativeName>
        <fullName evidence="11">IGP synthase glutaminase subunit</fullName>
        <ecNumber evidence="11">3.5.1.2</ecNumber>
    </alternativeName>
    <alternativeName>
        <fullName evidence="11">IGP synthase subunit HisH</fullName>
    </alternativeName>
    <alternativeName>
        <fullName evidence="11">ImGP synthase subunit HisH</fullName>
        <shortName evidence="11">IGPS subunit HisH</shortName>
    </alternativeName>
</protein>
<dbReference type="OrthoDB" id="9807137at2"/>
<gene>
    <name evidence="11 14" type="primary">hisH</name>
    <name evidence="14" type="ORF">I6I10_07970</name>
    <name evidence="15" type="ORF">I6J21_08195</name>
</gene>
<evidence type="ECO:0000256" key="4">
    <source>
        <dbReference type="ARBA" id="ARBA00022801"/>
    </source>
</evidence>
<reference evidence="14 16" key="1">
    <citation type="submission" date="2020-12" db="EMBL/GenBank/DDBJ databases">
        <title>FDA dAtabase for Regulatory Grade micrObial Sequences (FDA-ARGOS): Supporting development and validation of Infectious Disease Dx tests.</title>
        <authorList>
            <person name="Sproer C."/>
            <person name="Gronow S."/>
            <person name="Severitt S."/>
            <person name="Schroder I."/>
            <person name="Tallon L."/>
            <person name="Sadzewicz L."/>
            <person name="Zhao X."/>
            <person name="Boylan J."/>
            <person name="Ott S."/>
            <person name="Bowen H."/>
            <person name="Vavikolanu K."/>
            <person name="Mehta A."/>
            <person name="Aluvathingal J."/>
            <person name="Nadendla S."/>
            <person name="Lowell S."/>
            <person name="Myers T."/>
            <person name="Yan Y."/>
            <person name="Sichtig H."/>
        </authorList>
    </citation>
    <scope>NUCLEOTIDE SEQUENCE [LARGE SCALE GENOMIC DNA]</scope>
    <source>
        <strain evidence="14 16">FDAARGOS_1053</strain>
        <strain evidence="15">FDAARGOS_1191</strain>
    </source>
</reference>
<feature type="active site" evidence="11 12">
    <location>
        <position position="193"/>
    </location>
</feature>
<dbReference type="CDD" id="cd01748">
    <property type="entry name" value="GATase1_IGP_Synthase"/>
    <property type="match status" value="1"/>
</dbReference>
<dbReference type="Proteomes" id="UP000617681">
    <property type="component" value="Chromosome"/>
</dbReference>
<evidence type="ECO:0000256" key="7">
    <source>
        <dbReference type="ARBA" id="ARBA00023239"/>
    </source>
</evidence>
<evidence type="ECO:0000256" key="9">
    <source>
        <dbReference type="ARBA" id="ARBA00047838"/>
    </source>
</evidence>
<evidence type="ECO:0000256" key="6">
    <source>
        <dbReference type="ARBA" id="ARBA00023102"/>
    </source>
</evidence>
<dbReference type="InterPro" id="IPR017926">
    <property type="entry name" value="GATASE"/>
</dbReference>
<comment type="subcellular location">
    <subcellularLocation>
        <location evidence="11">Cytoplasm</location>
    </subcellularLocation>
</comment>
<dbReference type="Proteomes" id="UP000596145">
    <property type="component" value="Chromosome"/>
</dbReference>
<dbReference type="EC" id="4.3.2.10" evidence="11"/>
<dbReference type="EC" id="3.5.1.2" evidence="11"/>
<dbReference type="InterPro" id="IPR010139">
    <property type="entry name" value="Imidazole-glycPsynth_HisH"/>
</dbReference>
<dbReference type="PANTHER" id="PTHR42701">
    <property type="entry name" value="IMIDAZOLE GLYCEROL PHOSPHATE SYNTHASE SUBUNIT HISH"/>
    <property type="match status" value="1"/>
</dbReference>
<dbReference type="NCBIfam" id="TIGR01855">
    <property type="entry name" value="IMP_synth_hisH"/>
    <property type="match status" value="1"/>
</dbReference>
<dbReference type="GO" id="GO:0004359">
    <property type="term" value="F:glutaminase activity"/>
    <property type="evidence" value="ECO:0007669"/>
    <property type="project" value="UniProtKB-EC"/>
</dbReference>
<keyword evidence="3 11" id="KW-0028">Amino-acid biosynthesis</keyword>
<evidence type="ECO:0000313" key="16">
    <source>
        <dbReference type="Proteomes" id="UP000596145"/>
    </source>
</evidence>
<feature type="active site" evidence="11 12">
    <location>
        <position position="191"/>
    </location>
</feature>
<evidence type="ECO:0000256" key="3">
    <source>
        <dbReference type="ARBA" id="ARBA00022605"/>
    </source>
</evidence>
<dbReference type="AlphaFoldDB" id="A0A7T4JWD3"/>
<evidence type="ECO:0000313" key="14">
    <source>
        <dbReference type="EMBL" id="QQB47717.1"/>
    </source>
</evidence>
<evidence type="ECO:0000313" key="15">
    <source>
        <dbReference type="EMBL" id="QRP71893.1"/>
    </source>
</evidence>
<dbReference type="RefSeq" id="WP_005389554.1">
    <property type="nucleotide sequence ID" value="NZ_CP066007.1"/>
</dbReference>
<comment type="catalytic activity">
    <reaction evidence="9 11">
        <text>5-[(5-phospho-1-deoxy-D-ribulos-1-ylimino)methylamino]-1-(5-phospho-beta-D-ribosyl)imidazole-4-carboxamide + L-glutamine = D-erythro-1-(imidazol-4-yl)glycerol 3-phosphate + 5-amino-1-(5-phospho-beta-D-ribosyl)imidazole-4-carboxamide + L-glutamate + H(+)</text>
        <dbReference type="Rhea" id="RHEA:24793"/>
        <dbReference type="ChEBI" id="CHEBI:15378"/>
        <dbReference type="ChEBI" id="CHEBI:29985"/>
        <dbReference type="ChEBI" id="CHEBI:58278"/>
        <dbReference type="ChEBI" id="CHEBI:58359"/>
        <dbReference type="ChEBI" id="CHEBI:58475"/>
        <dbReference type="ChEBI" id="CHEBI:58525"/>
        <dbReference type="EC" id="4.3.2.10"/>
    </reaction>
</comment>
<evidence type="ECO:0000256" key="12">
    <source>
        <dbReference type="PIRSR" id="PIRSR000495-1"/>
    </source>
</evidence>
<comment type="subunit">
    <text evidence="2 11">Heterodimer of HisH and HisF.</text>
</comment>
<dbReference type="UniPathway" id="UPA00031">
    <property type="reaction ID" value="UER00010"/>
</dbReference>
<evidence type="ECO:0000256" key="11">
    <source>
        <dbReference type="HAMAP-Rule" id="MF_00278"/>
    </source>
</evidence>
<dbReference type="PANTHER" id="PTHR42701:SF1">
    <property type="entry name" value="IMIDAZOLE GLYCEROL PHOSPHATE SYNTHASE SUBUNIT HISH"/>
    <property type="match status" value="1"/>
</dbReference>
<dbReference type="HAMAP" id="MF_00278">
    <property type="entry name" value="HisH"/>
    <property type="match status" value="1"/>
</dbReference>
<sequence>MVRPSVAIVDYGAGNLFSAARALEEVGASVSVTDRPSLSTDGVLIPGVGAFASAMEGLRSVSAARMVEERLAGGRSVLGICLGLQVMFDSGVENDVTTRGLVQWPGTVESLGVTPLPHMGWNTVERDASSRMFAGISPNERFYFVHSYGVLEDNFDRTPPFSAPLIGWTEHAGRRFISAVEDGPLWATQFHPEKSGRAGLRLLSNWVDSL</sequence>
<dbReference type="GO" id="GO:0000107">
    <property type="term" value="F:imidazoleglycerol-phosphate synthase activity"/>
    <property type="evidence" value="ECO:0007669"/>
    <property type="project" value="UniProtKB-UniRule"/>
</dbReference>
<dbReference type="EMBL" id="CP066007">
    <property type="protein sequence ID" value="QQB47717.1"/>
    <property type="molecule type" value="Genomic_DNA"/>
</dbReference>
<dbReference type="PROSITE" id="PS51273">
    <property type="entry name" value="GATASE_TYPE_1"/>
    <property type="match status" value="1"/>
</dbReference>
<keyword evidence="7 11" id="KW-0456">Lyase</keyword>
<evidence type="ECO:0000256" key="8">
    <source>
        <dbReference type="ARBA" id="ARBA00025299"/>
    </source>
</evidence>